<comment type="function">
    <text evidence="1 14">DNA ligase that catalyzes the formation of phosphodiester linkages between 5'-phosphoryl and 3'-hydroxyl groups in double-stranded DNA using NAD as a coenzyme and as the energy source for the reaction. It is essential for DNA replication and repair of damaged DNA.</text>
</comment>
<dbReference type="GO" id="GO:0006281">
    <property type="term" value="P:DNA repair"/>
    <property type="evidence" value="ECO:0007669"/>
    <property type="project" value="UniProtKB-KW"/>
</dbReference>
<evidence type="ECO:0000256" key="10">
    <source>
        <dbReference type="ARBA" id="ARBA00023027"/>
    </source>
</evidence>
<keyword evidence="14" id="KW-0464">Manganese</keyword>
<dbReference type="FunFam" id="3.30.470.30:FF:000001">
    <property type="entry name" value="DNA ligase"/>
    <property type="match status" value="1"/>
</dbReference>
<dbReference type="InterPro" id="IPR012340">
    <property type="entry name" value="NA-bd_OB-fold"/>
</dbReference>
<dbReference type="CDD" id="cd17748">
    <property type="entry name" value="BRCT_DNA_ligase_like"/>
    <property type="match status" value="1"/>
</dbReference>
<dbReference type="SUPFAM" id="SSF47781">
    <property type="entry name" value="RuvA domain 2-like"/>
    <property type="match status" value="1"/>
</dbReference>
<dbReference type="Pfam" id="PF03119">
    <property type="entry name" value="DNA_ligase_ZBD"/>
    <property type="match status" value="1"/>
</dbReference>
<dbReference type="SMART" id="SM00292">
    <property type="entry name" value="BRCT"/>
    <property type="match status" value="1"/>
</dbReference>
<keyword evidence="4 14" id="KW-0436">Ligase</keyword>
<dbReference type="PIRSF" id="PIRSF001604">
    <property type="entry name" value="LigA"/>
    <property type="match status" value="1"/>
</dbReference>
<sequence>MTSPSAPESARQRAAWLRRQLDHHDYRYYVLDDPEIPDAEYDALLRELQALEAAHPELVTPDSPTQRVGGQPLEGFEPARHLQRMLSLDNAFDEAEVRAFDQRIRQRLDRDDAITYAVEPKLDGLAVSLLYEGGRLVRGATRGDGTTGEDITANIRTLRSIPLHLRGGGHPRRMEVRGEVYMEKARFEALNARARARGEKVFVNPRNAAAGSLRQLDPRITARRPLSFFAYGVGFLEGEPLAATQSGTLECLAEWGLRVCPQRDVVPGVEGCLAYYRRMQEARGDLPYEIDGVVYKVDDLRLQRELGQVSRAPRWAIAHKYPAQEQTTVLRDVEFQVGRTGAVTPVARLEPVFVGGVTVSSATLHNMDEIRRKDVRTGDTVIVRRAGDVIPEVVGVVRDRRPPDAREITLPEVCPVCGSAIVRPQGEAVARCSGGLYCPAQRREAIKHFASRRAMDIDGLGDKLVEQLVDRGLVSHVDDLYRLDAATLAGLERMGEKSAANLVAALDKSRHTTLARFIFALGIREVGEATARALAARFGRLEDLMAADEAALMEVPDVGPKVAAHVAAFFAQPHNREVIQRLREAGVHWEEAPAGEGQGAAAPERPLEGCTYVLTGTLQAMTREQAAARLRDLGARVSGSVSKKTTAVIAGEAAGSKRDKAEALGVPVLDEAAFLGLIGGA</sequence>
<feature type="binding site" evidence="14">
    <location>
        <position position="417"/>
    </location>
    <ligand>
        <name>Zn(2+)</name>
        <dbReference type="ChEBI" id="CHEBI:29105"/>
    </ligand>
</feature>
<dbReference type="FunFam" id="1.10.150.20:FF:000007">
    <property type="entry name" value="DNA ligase"/>
    <property type="match status" value="1"/>
</dbReference>
<keyword evidence="10 14" id="KW-0520">NAD</keyword>
<dbReference type="Gene3D" id="2.40.50.140">
    <property type="entry name" value="Nucleic acid-binding proteins"/>
    <property type="match status" value="1"/>
</dbReference>
<proteinExistence type="inferred from homology"/>
<evidence type="ECO:0000313" key="17">
    <source>
        <dbReference type="EMBL" id="SFM67256.1"/>
    </source>
</evidence>
<dbReference type="Pfam" id="PF00533">
    <property type="entry name" value="BRCT"/>
    <property type="match status" value="1"/>
</dbReference>
<feature type="active site" description="N6-AMP-lysine intermediate" evidence="14">
    <location>
        <position position="121"/>
    </location>
</feature>
<dbReference type="OrthoDB" id="9759736at2"/>
<dbReference type="InterPro" id="IPR033136">
    <property type="entry name" value="DNA_ligase_CS"/>
</dbReference>
<dbReference type="GO" id="GO:0046872">
    <property type="term" value="F:metal ion binding"/>
    <property type="evidence" value="ECO:0007669"/>
    <property type="project" value="UniProtKB-KW"/>
</dbReference>
<protein>
    <recommendedName>
        <fullName evidence="3 14">DNA ligase</fullName>
        <ecNumber evidence="2 14">6.5.1.2</ecNumber>
    </recommendedName>
    <alternativeName>
        <fullName evidence="14">Polydeoxyribonucleotide synthase [NAD(+)]</fullName>
    </alternativeName>
</protein>
<dbReference type="InterPro" id="IPR001357">
    <property type="entry name" value="BRCT_dom"/>
</dbReference>
<keyword evidence="11 14" id="KW-0234">DNA repair</keyword>
<dbReference type="InterPro" id="IPR003583">
    <property type="entry name" value="Hlx-hairpin-Hlx_DNA-bd_motif"/>
</dbReference>
<dbReference type="Gene3D" id="3.40.50.10190">
    <property type="entry name" value="BRCT domain"/>
    <property type="match status" value="1"/>
</dbReference>
<comment type="catalytic activity">
    <reaction evidence="12 14 15">
        <text>NAD(+) + (deoxyribonucleotide)n-3'-hydroxyl + 5'-phospho-(deoxyribonucleotide)m = (deoxyribonucleotide)n+m + AMP + beta-nicotinamide D-nucleotide.</text>
        <dbReference type="EC" id="6.5.1.2"/>
    </reaction>
</comment>
<evidence type="ECO:0000256" key="7">
    <source>
        <dbReference type="ARBA" id="ARBA00022763"/>
    </source>
</evidence>
<dbReference type="FunFam" id="1.10.287.610:FF:000002">
    <property type="entry name" value="DNA ligase"/>
    <property type="match status" value="1"/>
</dbReference>
<dbReference type="Gene3D" id="3.30.470.30">
    <property type="entry name" value="DNA ligase/mRNA capping enzyme"/>
    <property type="match status" value="1"/>
</dbReference>
<dbReference type="NCBIfam" id="TIGR00575">
    <property type="entry name" value="dnlj"/>
    <property type="match status" value="1"/>
</dbReference>
<dbReference type="PANTHER" id="PTHR23389:SF9">
    <property type="entry name" value="DNA LIGASE"/>
    <property type="match status" value="1"/>
</dbReference>
<comment type="caution">
    <text evidence="14">Lacks conserved residue(s) required for the propagation of feature annotation.</text>
</comment>
<dbReference type="NCBIfam" id="NF005932">
    <property type="entry name" value="PRK07956.1"/>
    <property type="match status" value="1"/>
</dbReference>
<keyword evidence="8 14" id="KW-0862">Zinc</keyword>
<dbReference type="Pfam" id="PF12826">
    <property type="entry name" value="HHH_2"/>
    <property type="match status" value="1"/>
</dbReference>
<dbReference type="SMART" id="SM00278">
    <property type="entry name" value="HhH1"/>
    <property type="match status" value="4"/>
</dbReference>
<feature type="binding site" evidence="14">
    <location>
        <position position="119"/>
    </location>
    <ligand>
        <name>NAD(+)</name>
        <dbReference type="ChEBI" id="CHEBI:57540"/>
    </ligand>
</feature>
<dbReference type="GO" id="GO:0003677">
    <property type="term" value="F:DNA binding"/>
    <property type="evidence" value="ECO:0007669"/>
    <property type="project" value="InterPro"/>
</dbReference>
<evidence type="ECO:0000256" key="13">
    <source>
        <dbReference type="ARBA" id="ARBA00060881"/>
    </source>
</evidence>
<dbReference type="SUPFAM" id="SSF52113">
    <property type="entry name" value="BRCT domain"/>
    <property type="match status" value="1"/>
</dbReference>
<feature type="binding site" evidence="14">
    <location>
        <position position="296"/>
    </location>
    <ligand>
        <name>NAD(+)</name>
        <dbReference type="ChEBI" id="CHEBI:57540"/>
    </ligand>
</feature>
<dbReference type="GO" id="GO:0005829">
    <property type="term" value="C:cytosol"/>
    <property type="evidence" value="ECO:0007669"/>
    <property type="project" value="TreeGrafter"/>
</dbReference>
<keyword evidence="5 14" id="KW-0235">DNA replication</keyword>
<dbReference type="SUPFAM" id="SSF56091">
    <property type="entry name" value="DNA ligase/mRNA capping enzyme, catalytic domain"/>
    <property type="match status" value="1"/>
</dbReference>
<dbReference type="InterPro" id="IPR041663">
    <property type="entry name" value="DisA/LigA_HHH"/>
</dbReference>
<organism evidence="17 18">
    <name type="scientific">Ectothiorhodospira mobilis</name>
    <dbReference type="NCBI Taxonomy" id="195064"/>
    <lineage>
        <taxon>Bacteria</taxon>
        <taxon>Pseudomonadati</taxon>
        <taxon>Pseudomonadota</taxon>
        <taxon>Gammaproteobacteria</taxon>
        <taxon>Chromatiales</taxon>
        <taxon>Ectothiorhodospiraceae</taxon>
        <taxon>Ectothiorhodospira</taxon>
    </lineage>
</organism>
<name>A0A1I4SRX5_ECTMO</name>
<evidence type="ECO:0000256" key="14">
    <source>
        <dbReference type="HAMAP-Rule" id="MF_01588"/>
    </source>
</evidence>
<evidence type="ECO:0000256" key="15">
    <source>
        <dbReference type="RuleBase" id="RU000618"/>
    </source>
</evidence>
<dbReference type="GO" id="GO:0003911">
    <property type="term" value="F:DNA ligase (NAD+) activity"/>
    <property type="evidence" value="ECO:0007669"/>
    <property type="project" value="UniProtKB-UniRule"/>
</dbReference>
<keyword evidence="7 14" id="KW-0227">DNA damage</keyword>
<comment type="similarity">
    <text evidence="13 14">Belongs to the NAD-dependent DNA ligase family. LigA subfamily.</text>
</comment>
<reference evidence="17 18" key="1">
    <citation type="submission" date="2016-10" db="EMBL/GenBank/DDBJ databases">
        <authorList>
            <person name="de Groot N.N."/>
        </authorList>
    </citation>
    <scope>NUCLEOTIDE SEQUENCE [LARGE SCALE GENOMIC DNA]</scope>
    <source>
        <strain evidence="17 18">DSM 4180</strain>
    </source>
</reference>
<dbReference type="InterPro" id="IPR036420">
    <property type="entry name" value="BRCT_dom_sf"/>
</dbReference>
<keyword evidence="18" id="KW-1185">Reference proteome</keyword>
<dbReference type="CDD" id="cd00114">
    <property type="entry name" value="LIGANc"/>
    <property type="match status" value="1"/>
</dbReference>
<dbReference type="EC" id="6.5.1.2" evidence="2 14"/>
<feature type="binding site" evidence="14">
    <location>
        <position position="414"/>
    </location>
    <ligand>
        <name>Zn(2+)</name>
        <dbReference type="ChEBI" id="CHEBI:29105"/>
    </ligand>
</feature>
<dbReference type="PROSITE" id="PS50172">
    <property type="entry name" value="BRCT"/>
    <property type="match status" value="1"/>
</dbReference>
<comment type="cofactor">
    <cofactor evidence="14">
        <name>Mg(2+)</name>
        <dbReference type="ChEBI" id="CHEBI:18420"/>
    </cofactor>
    <cofactor evidence="14">
        <name>Mn(2+)</name>
        <dbReference type="ChEBI" id="CHEBI:29035"/>
    </cofactor>
</comment>
<feature type="binding site" evidence="14">
    <location>
        <position position="320"/>
    </location>
    <ligand>
        <name>NAD(+)</name>
        <dbReference type="ChEBI" id="CHEBI:57540"/>
    </ligand>
</feature>
<keyword evidence="6 14" id="KW-0479">Metal-binding</keyword>
<dbReference type="PROSITE" id="PS01056">
    <property type="entry name" value="DNA_LIGASE_N2"/>
    <property type="match status" value="1"/>
</dbReference>
<dbReference type="InterPro" id="IPR013839">
    <property type="entry name" value="DNAligase_adenylation"/>
</dbReference>
<feature type="domain" description="BRCT" evidence="16">
    <location>
        <begin position="602"/>
        <end position="681"/>
    </location>
</feature>
<evidence type="ECO:0000256" key="4">
    <source>
        <dbReference type="ARBA" id="ARBA00022598"/>
    </source>
</evidence>
<dbReference type="SMART" id="SM00532">
    <property type="entry name" value="LIGANc"/>
    <property type="match status" value="1"/>
</dbReference>
<dbReference type="InterPro" id="IPR004150">
    <property type="entry name" value="NAD_DNA_ligase_OB"/>
</dbReference>
<evidence type="ECO:0000256" key="2">
    <source>
        <dbReference type="ARBA" id="ARBA00012722"/>
    </source>
</evidence>
<feature type="binding site" evidence="14">
    <location>
        <begin position="87"/>
        <end position="88"/>
    </location>
    <ligand>
        <name>NAD(+)</name>
        <dbReference type="ChEBI" id="CHEBI:57540"/>
    </ligand>
</feature>
<dbReference type="Gene3D" id="6.20.10.30">
    <property type="match status" value="1"/>
</dbReference>
<evidence type="ECO:0000313" key="18">
    <source>
        <dbReference type="Proteomes" id="UP000199556"/>
    </source>
</evidence>
<evidence type="ECO:0000259" key="16">
    <source>
        <dbReference type="PROSITE" id="PS50172"/>
    </source>
</evidence>
<keyword evidence="9 14" id="KW-0460">Magnesium</keyword>
<feature type="binding site" evidence="14">
    <location>
        <begin position="38"/>
        <end position="42"/>
    </location>
    <ligand>
        <name>NAD(+)</name>
        <dbReference type="ChEBI" id="CHEBI:57540"/>
    </ligand>
</feature>
<dbReference type="PROSITE" id="PS01055">
    <property type="entry name" value="DNA_LIGASE_N1"/>
    <property type="match status" value="1"/>
</dbReference>
<dbReference type="GO" id="GO:0006260">
    <property type="term" value="P:DNA replication"/>
    <property type="evidence" value="ECO:0007669"/>
    <property type="project" value="UniProtKB-KW"/>
</dbReference>
<feature type="binding site" evidence="14">
    <location>
        <position position="179"/>
    </location>
    <ligand>
        <name>NAD(+)</name>
        <dbReference type="ChEBI" id="CHEBI:57540"/>
    </ligand>
</feature>
<dbReference type="EMBL" id="FOUO01000021">
    <property type="protein sequence ID" value="SFM67256.1"/>
    <property type="molecule type" value="Genomic_DNA"/>
</dbReference>
<dbReference type="Pfam" id="PF03120">
    <property type="entry name" value="OB_DNA_ligase"/>
    <property type="match status" value="1"/>
</dbReference>
<evidence type="ECO:0000256" key="12">
    <source>
        <dbReference type="ARBA" id="ARBA00034005"/>
    </source>
</evidence>
<dbReference type="AlphaFoldDB" id="A0A1I4SRX5"/>
<feature type="binding site" evidence="14">
    <location>
        <position position="142"/>
    </location>
    <ligand>
        <name>NAD(+)</name>
        <dbReference type="ChEBI" id="CHEBI:57540"/>
    </ligand>
</feature>
<dbReference type="InterPro" id="IPR010994">
    <property type="entry name" value="RuvA_2-like"/>
</dbReference>
<accession>A0A1I4SRX5</accession>
<evidence type="ECO:0000256" key="3">
    <source>
        <dbReference type="ARBA" id="ARBA00013308"/>
    </source>
</evidence>
<dbReference type="InterPro" id="IPR013840">
    <property type="entry name" value="DNAligase_N"/>
</dbReference>
<dbReference type="Pfam" id="PF14520">
    <property type="entry name" value="HHH_5"/>
    <property type="match status" value="1"/>
</dbReference>
<gene>
    <name evidence="14" type="primary">ligA</name>
    <name evidence="17" type="ORF">SAMN05421721_12116</name>
</gene>
<dbReference type="FunFam" id="2.40.50.140:FF:000012">
    <property type="entry name" value="DNA ligase"/>
    <property type="match status" value="1"/>
</dbReference>
<dbReference type="Pfam" id="PF01653">
    <property type="entry name" value="DNA_ligase_aden"/>
    <property type="match status" value="1"/>
</dbReference>
<evidence type="ECO:0000256" key="6">
    <source>
        <dbReference type="ARBA" id="ARBA00022723"/>
    </source>
</evidence>
<dbReference type="HAMAP" id="MF_01588">
    <property type="entry name" value="DNA_ligase_A"/>
    <property type="match status" value="1"/>
</dbReference>
<dbReference type="RefSeq" id="WP_090487382.1">
    <property type="nucleotide sequence ID" value="NZ_FOUO01000021.1"/>
</dbReference>
<dbReference type="InterPro" id="IPR004149">
    <property type="entry name" value="Znf_DNAligase_C4"/>
</dbReference>
<dbReference type="STRING" id="195064.SAMN05421721_12116"/>
<evidence type="ECO:0000256" key="8">
    <source>
        <dbReference type="ARBA" id="ARBA00022833"/>
    </source>
</evidence>
<dbReference type="SUPFAM" id="SSF50249">
    <property type="entry name" value="Nucleic acid-binding proteins"/>
    <property type="match status" value="1"/>
</dbReference>
<dbReference type="Gene3D" id="1.10.287.610">
    <property type="entry name" value="Helix hairpin bin"/>
    <property type="match status" value="1"/>
</dbReference>
<evidence type="ECO:0000256" key="9">
    <source>
        <dbReference type="ARBA" id="ARBA00022842"/>
    </source>
</evidence>
<dbReference type="Gene3D" id="1.10.150.20">
    <property type="entry name" value="5' to 3' exonuclease, C-terminal subdomain"/>
    <property type="match status" value="2"/>
</dbReference>
<dbReference type="Proteomes" id="UP000199556">
    <property type="component" value="Unassembled WGS sequence"/>
</dbReference>
<evidence type="ECO:0000256" key="11">
    <source>
        <dbReference type="ARBA" id="ARBA00023204"/>
    </source>
</evidence>
<dbReference type="InterPro" id="IPR018239">
    <property type="entry name" value="DNA_ligase_AS"/>
</dbReference>
<dbReference type="FunFam" id="1.10.150.20:FF:000006">
    <property type="entry name" value="DNA ligase"/>
    <property type="match status" value="1"/>
</dbReference>
<evidence type="ECO:0000256" key="1">
    <source>
        <dbReference type="ARBA" id="ARBA00004067"/>
    </source>
</evidence>
<evidence type="ECO:0000256" key="5">
    <source>
        <dbReference type="ARBA" id="ARBA00022705"/>
    </source>
</evidence>
<dbReference type="InterPro" id="IPR001679">
    <property type="entry name" value="DNA_ligase"/>
</dbReference>
<feature type="binding site" evidence="14">
    <location>
        <position position="438"/>
    </location>
    <ligand>
        <name>Zn(2+)</name>
        <dbReference type="ChEBI" id="CHEBI:29105"/>
    </ligand>
</feature>
<dbReference type="PANTHER" id="PTHR23389">
    <property type="entry name" value="CHROMOSOME TRANSMISSION FIDELITY FACTOR 18"/>
    <property type="match status" value="1"/>
</dbReference>